<dbReference type="Proteomes" id="UP000196102">
    <property type="component" value="Unassembled WGS sequence"/>
</dbReference>
<dbReference type="InterPro" id="IPR003414">
    <property type="entry name" value="PP_kinase"/>
</dbReference>
<dbReference type="EMBL" id="MAAX01000113">
    <property type="protein sequence ID" value="OUS14905.1"/>
    <property type="molecule type" value="Genomic_DNA"/>
</dbReference>
<dbReference type="GO" id="GO:0009358">
    <property type="term" value="C:polyphosphate kinase complex"/>
    <property type="evidence" value="ECO:0007669"/>
    <property type="project" value="InterPro"/>
</dbReference>
<dbReference type="InterPro" id="IPR041108">
    <property type="entry name" value="PP_kinase_C_1"/>
</dbReference>
<evidence type="ECO:0000313" key="11">
    <source>
        <dbReference type="Proteomes" id="UP000196102"/>
    </source>
</evidence>
<feature type="binding site" evidence="7">
    <location>
        <position position="560"/>
    </location>
    <ligand>
        <name>ATP</name>
        <dbReference type="ChEBI" id="CHEBI:30616"/>
    </ligand>
</feature>
<keyword evidence="5 7" id="KW-0067">ATP-binding</keyword>
<name>A0A1Z8AX49_9FLAO</name>
<dbReference type="Pfam" id="PF13090">
    <property type="entry name" value="PP_kinase_C"/>
    <property type="match status" value="1"/>
</dbReference>
<comment type="caution">
    <text evidence="10">The sequence shown here is derived from an EMBL/GenBank/DDBJ whole genome shotgun (WGS) entry which is preliminary data.</text>
</comment>
<evidence type="ECO:0000313" key="10">
    <source>
        <dbReference type="EMBL" id="OUS14905.1"/>
    </source>
</evidence>
<accession>A0A1Z8AX49</accession>
<comment type="cofactor">
    <cofactor evidence="7">
        <name>Mg(2+)</name>
        <dbReference type="ChEBI" id="CHEBI:18420"/>
    </cofactor>
</comment>
<dbReference type="PANTHER" id="PTHR30218:SF0">
    <property type="entry name" value="POLYPHOSPHATE KINASE"/>
    <property type="match status" value="1"/>
</dbReference>
<dbReference type="Gene3D" id="3.30.1840.10">
    <property type="entry name" value="Polyphosphate kinase middle domain"/>
    <property type="match status" value="1"/>
</dbReference>
<dbReference type="CDD" id="cd09164">
    <property type="entry name" value="PLDc_EcPPK1_C1_like"/>
    <property type="match status" value="1"/>
</dbReference>
<feature type="binding site" evidence="7">
    <location>
        <position position="401"/>
    </location>
    <ligand>
        <name>Mg(2+)</name>
        <dbReference type="ChEBI" id="CHEBI:18420"/>
    </ligand>
</feature>
<comment type="PTM">
    <text evidence="7 8">An intermediate of this reaction is the autophosphorylated ppk in which a phosphate is covalently linked to a histidine residue through a N-P bond.</text>
</comment>
<dbReference type="SUPFAM" id="SSF56024">
    <property type="entry name" value="Phospholipase D/nuclease"/>
    <property type="match status" value="2"/>
</dbReference>
<dbReference type="Pfam" id="PF17941">
    <property type="entry name" value="PP_kinase_C_1"/>
    <property type="match status" value="1"/>
</dbReference>
<dbReference type="EC" id="2.7.4.1" evidence="7 8"/>
<dbReference type="SUPFAM" id="SSF143724">
    <property type="entry name" value="PHP14-like"/>
    <property type="match status" value="1"/>
</dbReference>
<keyword evidence="6 7" id="KW-0460">Magnesium</keyword>
<dbReference type="PROSITE" id="PS50035">
    <property type="entry name" value="PLD"/>
    <property type="match status" value="1"/>
</dbReference>
<dbReference type="RefSeq" id="WP_303686758.1">
    <property type="nucleotide sequence ID" value="NZ_CAJXYO010000033.1"/>
</dbReference>
<evidence type="ECO:0000256" key="1">
    <source>
        <dbReference type="ARBA" id="ARBA00022553"/>
    </source>
</evidence>
<dbReference type="PIRSF" id="PIRSF015589">
    <property type="entry name" value="PP_kinase"/>
    <property type="match status" value="1"/>
</dbReference>
<keyword evidence="7" id="KW-0479">Metal-binding</keyword>
<dbReference type="NCBIfam" id="NF003917">
    <property type="entry name" value="PRK05443.1-1"/>
    <property type="match status" value="1"/>
</dbReference>
<dbReference type="Pfam" id="PF13089">
    <property type="entry name" value="PP_kinase_N"/>
    <property type="match status" value="1"/>
</dbReference>
<evidence type="ECO:0000256" key="8">
    <source>
        <dbReference type="RuleBase" id="RU003800"/>
    </source>
</evidence>
<comment type="function">
    <text evidence="7 8">Catalyzes the reversible transfer of the terminal phosphate of ATP to form a long-chain polyphosphate (polyP).</text>
</comment>
<dbReference type="InterPro" id="IPR001736">
    <property type="entry name" value="PLipase_D/transphosphatidylase"/>
</dbReference>
<dbReference type="GO" id="GO:0046872">
    <property type="term" value="F:metal ion binding"/>
    <property type="evidence" value="ECO:0007669"/>
    <property type="project" value="UniProtKB-KW"/>
</dbReference>
<dbReference type="PANTHER" id="PTHR30218">
    <property type="entry name" value="POLYPHOSPHATE KINASE"/>
    <property type="match status" value="1"/>
</dbReference>
<feature type="binding site" evidence="7">
    <location>
        <position position="371"/>
    </location>
    <ligand>
        <name>Mg(2+)</name>
        <dbReference type="ChEBI" id="CHEBI:18420"/>
    </ligand>
</feature>
<gene>
    <name evidence="7" type="primary">ppk</name>
    <name evidence="10" type="ORF">A9Q93_07320</name>
</gene>
<dbReference type="InterPro" id="IPR025198">
    <property type="entry name" value="PPK_N_dom"/>
</dbReference>
<feature type="active site" description="Phosphohistidine intermediate" evidence="7">
    <location>
        <position position="431"/>
    </location>
</feature>
<sequence>MNKIGKYPLQHRDINWLSFNDRVLQEAADESNPLYERLKFIAIFSSNLDEYFRVRVSQLRQLKRVDKSIRKKLALRPSKFVKQLLAKVAIQQEELGAIFFDQIIPELKKNNIHLLNFEALSQRFKHQSLNYYNEFIKNDITVELVEASKSSEIFLENQHLYYLVTFNDEKVYGIVNIPSHDHKRFIELTDSDNNNNIAFLDDIVKLHLNDLFPNKVITDCYEIKLSRDAELYLDQELEGTLADLIHESLSQREEGQATRLLYDNRMPKKVRKNLRKSLGLGKIDMVAGGTYHNFDDFFGFPDPTNNPKLHAPALQTIKHKELENTGSYFDLIASKDQLVHFPFMSFDYVQKFIDQASKDNDVEEIKISLYRVADESALTDALLRALKNGKKVTVFVEAKARFDEENNIKWGRIFEEHGARVIYSYPRIKVHSKVLLVLRREKGKLKRYAYIGTGNFNAKTSKIYCDHGLFTAHKKITKDLLRTFKVLQGELIIPRASHLLISPFTTRSTIESLIRREMDLAKNGKGGFITAKMNQLEDPGIIKLLYQASEAGVKIRLIVRGFSCLIPQLEGLSENIKITSIVDRFLEHGRIYKFHNEGNPVMYMGSADWMSRNLDRRIEVLAPIYDQDIFKELDDILDIQLSDNVKARIHTPEENNPVVKRSPDKTIIRSQSEIYDYLLKKHK</sequence>
<evidence type="ECO:0000256" key="2">
    <source>
        <dbReference type="ARBA" id="ARBA00022679"/>
    </source>
</evidence>
<dbReference type="Gene3D" id="3.30.870.10">
    <property type="entry name" value="Endonuclease Chain A"/>
    <property type="match status" value="2"/>
</dbReference>
<dbReference type="InterPro" id="IPR025200">
    <property type="entry name" value="PPK_C_dom2"/>
</dbReference>
<dbReference type="GO" id="GO:0006799">
    <property type="term" value="P:polyphosphate biosynthetic process"/>
    <property type="evidence" value="ECO:0007669"/>
    <property type="project" value="UniProtKB-UniRule"/>
</dbReference>
<evidence type="ECO:0000256" key="5">
    <source>
        <dbReference type="ARBA" id="ARBA00022840"/>
    </source>
</evidence>
<dbReference type="InterPro" id="IPR024953">
    <property type="entry name" value="PP_kinase_middle"/>
</dbReference>
<feature type="binding site" evidence="7">
    <location>
        <position position="588"/>
    </location>
    <ligand>
        <name>ATP</name>
        <dbReference type="ChEBI" id="CHEBI:30616"/>
    </ligand>
</feature>
<comment type="catalytic activity">
    <reaction evidence="7 8">
        <text>[phosphate](n) + ATP = [phosphate](n+1) + ADP</text>
        <dbReference type="Rhea" id="RHEA:19573"/>
        <dbReference type="Rhea" id="RHEA-COMP:9859"/>
        <dbReference type="Rhea" id="RHEA-COMP:14280"/>
        <dbReference type="ChEBI" id="CHEBI:16838"/>
        <dbReference type="ChEBI" id="CHEBI:30616"/>
        <dbReference type="ChEBI" id="CHEBI:456216"/>
        <dbReference type="EC" id="2.7.4.1"/>
    </reaction>
</comment>
<dbReference type="GO" id="GO:0008976">
    <property type="term" value="F:polyphosphate kinase activity"/>
    <property type="evidence" value="ECO:0007669"/>
    <property type="project" value="UniProtKB-UniRule"/>
</dbReference>
<reference evidence="11" key="1">
    <citation type="journal article" date="2017" name="Proc. Natl. Acad. Sci. U.S.A.">
        <title>Simulation of Deepwater Horizon oil plume reveals substrate specialization within a complex community of hydrocarbon-degraders.</title>
        <authorList>
            <person name="Hu P."/>
            <person name="Dubinsky E.A."/>
            <person name="Probst A.J."/>
            <person name="Wang J."/>
            <person name="Sieber C.M.K."/>
            <person name="Tom L.M."/>
            <person name="Gardinali P."/>
            <person name="Banfield J.F."/>
            <person name="Atlas R.M."/>
            <person name="Andersen G.L."/>
        </authorList>
    </citation>
    <scope>NUCLEOTIDE SEQUENCE [LARGE SCALE GENOMIC DNA]</scope>
</reference>
<dbReference type="GO" id="GO:0005524">
    <property type="term" value="F:ATP binding"/>
    <property type="evidence" value="ECO:0007669"/>
    <property type="project" value="UniProtKB-KW"/>
</dbReference>
<evidence type="ECO:0000259" key="9">
    <source>
        <dbReference type="PROSITE" id="PS50035"/>
    </source>
</evidence>
<dbReference type="CDD" id="cd09167">
    <property type="entry name" value="PLDc_EcPPK1_C2_like"/>
    <property type="match status" value="1"/>
</dbReference>
<feature type="domain" description="PLD phosphodiesterase" evidence="9">
    <location>
        <begin position="426"/>
        <end position="460"/>
    </location>
</feature>
<dbReference type="Gene3D" id="1.20.58.310">
    <property type="entry name" value="Polyphosphate kinase N-terminal domain"/>
    <property type="match status" value="1"/>
</dbReference>
<dbReference type="InterPro" id="IPR036832">
    <property type="entry name" value="PPK_N_dom_sf"/>
</dbReference>
<protein>
    <recommendedName>
        <fullName evidence="7 8">Polyphosphate kinase</fullName>
        <ecNumber evidence="7 8">2.7.4.1</ecNumber>
    </recommendedName>
    <alternativeName>
        <fullName evidence="7">ATP-polyphosphate phosphotransferase</fullName>
    </alternativeName>
    <alternativeName>
        <fullName evidence="7">Polyphosphoric acid kinase</fullName>
    </alternativeName>
</protein>
<evidence type="ECO:0000256" key="7">
    <source>
        <dbReference type="HAMAP-Rule" id="MF_00347"/>
    </source>
</evidence>
<feature type="binding site" evidence="7">
    <location>
        <position position="464"/>
    </location>
    <ligand>
        <name>ATP</name>
        <dbReference type="ChEBI" id="CHEBI:30616"/>
    </ligand>
</feature>
<dbReference type="SUPFAM" id="SSF140356">
    <property type="entry name" value="PPK N-terminal domain-like"/>
    <property type="match status" value="1"/>
</dbReference>
<organism evidence="10 11">
    <name type="scientific">Nonlabens dokdonensis</name>
    <dbReference type="NCBI Taxonomy" id="328515"/>
    <lineage>
        <taxon>Bacteria</taxon>
        <taxon>Pseudomonadati</taxon>
        <taxon>Bacteroidota</taxon>
        <taxon>Flavobacteriia</taxon>
        <taxon>Flavobacteriales</taxon>
        <taxon>Flavobacteriaceae</taxon>
        <taxon>Nonlabens</taxon>
    </lineage>
</organism>
<evidence type="ECO:0000256" key="6">
    <source>
        <dbReference type="ARBA" id="ARBA00022842"/>
    </source>
</evidence>
<proteinExistence type="inferred from homology"/>
<dbReference type="InterPro" id="IPR036830">
    <property type="entry name" value="PP_kinase_middle_dom_sf"/>
</dbReference>
<dbReference type="AlphaFoldDB" id="A0A1Z8AX49"/>
<dbReference type="HAMAP" id="MF_00347">
    <property type="entry name" value="Polyphosphate_kinase"/>
    <property type="match status" value="1"/>
</dbReference>
<feature type="binding site" evidence="7">
    <location>
        <position position="47"/>
    </location>
    <ligand>
        <name>ATP</name>
        <dbReference type="ChEBI" id="CHEBI:30616"/>
    </ligand>
</feature>
<keyword evidence="2 7" id="KW-0808">Transferase</keyword>
<dbReference type="Pfam" id="PF02503">
    <property type="entry name" value="PP_kinase"/>
    <property type="match status" value="1"/>
</dbReference>
<evidence type="ECO:0000256" key="4">
    <source>
        <dbReference type="ARBA" id="ARBA00022777"/>
    </source>
</evidence>
<keyword evidence="1 7" id="KW-0597">Phosphoprotein</keyword>
<keyword evidence="3 7" id="KW-0547">Nucleotide-binding</keyword>
<dbReference type="NCBIfam" id="TIGR03705">
    <property type="entry name" value="poly_P_kin"/>
    <property type="match status" value="1"/>
</dbReference>
<evidence type="ECO:0000256" key="3">
    <source>
        <dbReference type="ARBA" id="ARBA00022741"/>
    </source>
</evidence>
<keyword evidence="4 7" id="KW-0418">Kinase</keyword>
<comment type="similarity">
    <text evidence="7 8">Belongs to the polyphosphate kinase 1 (PPK1) family.</text>
</comment>